<reference evidence="2 3" key="1">
    <citation type="submission" date="2020-02" db="EMBL/GenBank/DDBJ databases">
        <authorList>
            <person name="Ferguson B K."/>
        </authorList>
    </citation>
    <scope>NUCLEOTIDE SEQUENCE [LARGE SCALE GENOMIC DNA]</scope>
</reference>
<feature type="region of interest" description="Disordered" evidence="1">
    <location>
        <begin position="163"/>
        <end position="188"/>
    </location>
</feature>
<evidence type="ECO:0000256" key="1">
    <source>
        <dbReference type="SAM" id="MobiDB-lite"/>
    </source>
</evidence>
<organism evidence="2 3">
    <name type="scientific">Nesidiocoris tenuis</name>
    <dbReference type="NCBI Taxonomy" id="355587"/>
    <lineage>
        <taxon>Eukaryota</taxon>
        <taxon>Metazoa</taxon>
        <taxon>Ecdysozoa</taxon>
        <taxon>Arthropoda</taxon>
        <taxon>Hexapoda</taxon>
        <taxon>Insecta</taxon>
        <taxon>Pterygota</taxon>
        <taxon>Neoptera</taxon>
        <taxon>Paraneoptera</taxon>
        <taxon>Hemiptera</taxon>
        <taxon>Heteroptera</taxon>
        <taxon>Panheteroptera</taxon>
        <taxon>Cimicomorpha</taxon>
        <taxon>Miridae</taxon>
        <taxon>Dicyphina</taxon>
        <taxon>Nesidiocoris</taxon>
    </lineage>
</organism>
<proteinExistence type="predicted"/>
<dbReference type="AlphaFoldDB" id="A0A6H5HLN3"/>
<feature type="region of interest" description="Disordered" evidence="1">
    <location>
        <begin position="108"/>
        <end position="134"/>
    </location>
</feature>
<feature type="compositionally biased region" description="Low complexity" evidence="1">
    <location>
        <begin position="108"/>
        <end position="122"/>
    </location>
</feature>
<keyword evidence="3" id="KW-1185">Reference proteome</keyword>
<name>A0A6H5HLN3_9HEMI</name>
<gene>
    <name evidence="2" type="ORF">NTEN_LOCUS22731</name>
</gene>
<dbReference type="EMBL" id="CADCXU010033664">
    <property type="protein sequence ID" value="CAB0019019.1"/>
    <property type="molecule type" value="Genomic_DNA"/>
</dbReference>
<evidence type="ECO:0000313" key="2">
    <source>
        <dbReference type="EMBL" id="CAB0019019.1"/>
    </source>
</evidence>
<evidence type="ECO:0000313" key="3">
    <source>
        <dbReference type="Proteomes" id="UP000479000"/>
    </source>
</evidence>
<accession>A0A6H5HLN3</accession>
<protein>
    <submittedName>
        <fullName evidence="2">Uncharacterized protein</fullName>
    </submittedName>
</protein>
<sequence length="188" mass="20569">MKIIDHLQYLPTNIQENDISTQKPITPTNLVSKWDRPVQKSSFSADQFRSDSFSYDVTGKELKVWRIGKVDFHVDDVIFGNTRIPRTTPASLSVGGSWNYEQANLTLPSARSPAARSTAKSAGGKESSAVRTVSTRTADCAIGEMRERGNRCHPAAEGVIPLRRGTRGAEDDLAVRPWGAGRAPSGDR</sequence>
<dbReference type="Proteomes" id="UP000479000">
    <property type="component" value="Unassembled WGS sequence"/>
</dbReference>